<dbReference type="Pfam" id="PF00069">
    <property type="entry name" value="Pkinase"/>
    <property type="match status" value="1"/>
</dbReference>
<dbReference type="SUPFAM" id="SSF56112">
    <property type="entry name" value="Protein kinase-like (PK-like)"/>
    <property type="match status" value="2"/>
</dbReference>
<feature type="compositionally biased region" description="Low complexity" evidence="1">
    <location>
        <begin position="948"/>
        <end position="960"/>
    </location>
</feature>
<evidence type="ECO:0000313" key="4">
    <source>
        <dbReference type="Proteomes" id="UP000676310"/>
    </source>
</evidence>
<dbReference type="GO" id="GO:0004674">
    <property type="term" value="F:protein serine/threonine kinase activity"/>
    <property type="evidence" value="ECO:0007669"/>
    <property type="project" value="TreeGrafter"/>
</dbReference>
<feature type="region of interest" description="Disordered" evidence="1">
    <location>
        <begin position="924"/>
        <end position="960"/>
    </location>
</feature>
<evidence type="ECO:0000313" key="3">
    <source>
        <dbReference type="EMBL" id="CAG5153422.1"/>
    </source>
</evidence>
<dbReference type="GO" id="GO:0005524">
    <property type="term" value="F:ATP binding"/>
    <property type="evidence" value="ECO:0007669"/>
    <property type="project" value="InterPro"/>
</dbReference>
<feature type="region of interest" description="Disordered" evidence="1">
    <location>
        <begin position="1"/>
        <end position="47"/>
    </location>
</feature>
<feature type="region of interest" description="Disordered" evidence="1">
    <location>
        <begin position="649"/>
        <end position="677"/>
    </location>
</feature>
<feature type="compositionally biased region" description="Polar residues" evidence="1">
    <location>
        <begin position="132"/>
        <end position="145"/>
    </location>
</feature>
<feature type="compositionally biased region" description="Basic and acidic residues" evidence="1">
    <location>
        <begin position="251"/>
        <end position="261"/>
    </location>
</feature>
<evidence type="ECO:0000259" key="2">
    <source>
        <dbReference type="PROSITE" id="PS50011"/>
    </source>
</evidence>
<feature type="domain" description="Protein kinase" evidence="2">
    <location>
        <begin position="468"/>
        <end position="885"/>
    </location>
</feature>
<dbReference type="RefSeq" id="XP_043166710.1">
    <property type="nucleotide sequence ID" value="XM_043310775.1"/>
</dbReference>
<dbReference type="EMBL" id="CAJRGZ010000016">
    <property type="protein sequence ID" value="CAG5153422.1"/>
    <property type="molecule type" value="Genomic_DNA"/>
</dbReference>
<dbReference type="InterPro" id="IPR000719">
    <property type="entry name" value="Prot_kinase_dom"/>
</dbReference>
<dbReference type="AlphaFoldDB" id="A0A8J2HZT5"/>
<protein>
    <recommendedName>
        <fullName evidence="2">Protein kinase domain-containing protein</fullName>
    </recommendedName>
</protein>
<organism evidence="3 4">
    <name type="scientific">Alternaria atra</name>
    <dbReference type="NCBI Taxonomy" id="119953"/>
    <lineage>
        <taxon>Eukaryota</taxon>
        <taxon>Fungi</taxon>
        <taxon>Dikarya</taxon>
        <taxon>Ascomycota</taxon>
        <taxon>Pezizomycotina</taxon>
        <taxon>Dothideomycetes</taxon>
        <taxon>Pleosporomycetidae</taxon>
        <taxon>Pleosporales</taxon>
        <taxon>Pleosporineae</taxon>
        <taxon>Pleosporaceae</taxon>
        <taxon>Alternaria</taxon>
        <taxon>Alternaria sect. Ulocladioides</taxon>
    </lineage>
</organism>
<dbReference type="PANTHER" id="PTHR24359:SF37">
    <property type="entry name" value="PROTEIN KINASE DOMAIN-CONTAINING PROTEIN"/>
    <property type="match status" value="1"/>
</dbReference>
<name>A0A8J2HZT5_9PLEO</name>
<sequence>MHVSKADAPPKEAHWSPVRGSAHQSLRNTEQWTAHSGTHNPQSLTEAEERLAFSNFALSDVSAPFSRLPVSKSVPTPPQPRNRRGSSGRRPSDDGLRPNQHSIIPGSAPRRRDSILGSSDDSANDDDSLRSFSNLQSSDCDSNGVNLHPTKIVRPIGSYCNSPSSSITCNNPHQIEAQFLEEDKSAGVEATRWESNEPSSFGHSGPYSKESWNSVRGYTSSLGLPALRNLSVSPKLSVANISDAGDQQQLRQERNLRRSEDSFDEDLEQSLASLPPLGPKYELQKEILDARQQTRDNEGQIKKFVSKAKLRGVITVDAVTRELTRTSANCHPRLSTEQIKSYAKTVCVATEEGQKGKTKIKSFRKIFALLVLVEAVPSIVDFIREDVTDQDLPLSLVKHESTDEVYRKGEENHIPLSCFNDWSPLKLENFLSYQWWLLATYFSPPDDDGVVKNYKLQDEHILPFVTPGNALGHYKTGGYGKVIMVQIPSDQHNFSDKRLCERGFAIKQQLHDENREAYKKEIDILMKFSGGRSHPHIVSLLATYEQFNKFHLIFYRAEGDLFDYWRELNPHPDLDHGNVTWFAKQCSGLADGLSKLHKLLSFTKPEAKIEEERVNDMNDAVDEISTQFEKSVRFQIAPLEDRVGTDSSILSNGVKERPTSPLKYTSEFSDRGLPPHGHRIHDPGNVGKKMYGRHGDINPNNILWYNDGDGDGDGGGDGRTLQGTLKITDFGQAEIHSLQSKTNRREVSNTLTYRPPECDLQPLIIRQSYDIWCLGCVYLEFVSWLLGGNELVIKFGRSRSIADYYRRYTTIDTFYEVEKDPEAHRIRAKVNPKVTAFINELHRHPNCTYYVHDLLNLIQFDMLLVDSSERKSCIDVWRSLRDMYLRCRRNGDYATVGSPWCNMKPAASSVEHYVTSDLEQAIQEDLPSPRSAAPAVQPIASARRRSSRIPVPRLRSPCVS</sequence>
<proteinExistence type="predicted"/>
<dbReference type="InterPro" id="IPR011009">
    <property type="entry name" value="Kinase-like_dom_sf"/>
</dbReference>
<feature type="compositionally biased region" description="Basic and acidic residues" evidence="1">
    <location>
        <begin position="1"/>
        <end position="14"/>
    </location>
</feature>
<dbReference type="PANTHER" id="PTHR24359">
    <property type="entry name" value="SERINE/THREONINE-PROTEIN KINASE SBK1"/>
    <property type="match status" value="1"/>
</dbReference>
<dbReference type="GeneID" id="67014695"/>
<accession>A0A8J2HZT5</accession>
<dbReference type="PROSITE" id="PS50011">
    <property type="entry name" value="PROTEIN_KINASE_DOM"/>
    <property type="match status" value="1"/>
</dbReference>
<comment type="caution">
    <text evidence="3">The sequence shown here is derived from an EMBL/GenBank/DDBJ whole genome shotgun (WGS) entry which is preliminary data.</text>
</comment>
<feature type="region of interest" description="Disordered" evidence="1">
    <location>
        <begin position="64"/>
        <end position="146"/>
    </location>
</feature>
<reference evidence="3" key="1">
    <citation type="submission" date="2021-05" db="EMBL/GenBank/DDBJ databases">
        <authorList>
            <person name="Stam R."/>
        </authorList>
    </citation>
    <scope>NUCLEOTIDE SEQUENCE</scope>
    <source>
        <strain evidence="3">CS162</strain>
    </source>
</reference>
<dbReference type="Proteomes" id="UP000676310">
    <property type="component" value="Unassembled WGS sequence"/>
</dbReference>
<feature type="compositionally biased region" description="Polar residues" evidence="1">
    <location>
        <begin position="22"/>
        <end position="45"/>
    </location>
</feature>
<dbReference type="Gene3D" id="1.10.510.10">
    <property type="entry name" value="Transferase(Phosphotransferase) domain 1"/>
    <property type="match status" value="2"/>
</dbReference>
<evidence type="ECO:0000256" key="1">
    <source>
        <dbReference type="SAM" id="MobiDB-lite"/>
    </source>
</evidence>
<dbReference type="SMART" id="SM00220">
    <property type="entry name" value="S_TKc"/>
    <property type="match status" value="1"/>
</dbReference>
<gene>
    <name evidence="3" type="ORF">ALTATR162_LOCUS3169</name>
</gene>
<dbReference type="OrthoDB" id="1046782at2759"/>
<feature type="region of interest" description="Disordered" evidence="1">
    <location>
        <begin position="243"/>
        <end position="262"/>
    </location>
</feature>
<keyword evidence="4" id="KW-1185">Reference proteome</keyword>